<dbReference type="SUPFAM" id="SSF51182">
    <property type="entry name" value="RmlC-like cupins"/>
    <property type="match status" value="1"/>
</dbReference>
<comment type="subunit">
    <text evidence="1">Homodimer.</text>
</comment>
<proteinExistence type="predicted"/>
<evidence type="ECO:0000313" key="7">
    <source>
        <dbReference type="Proteomes" id="UP001515660"/>
    </source>
</evidence>
<feature type="region of interest" description="Disordered" evidence="5">
    <location>
        <begin position="1"/>
        <end position="28"/>
    </location>
</feature>
<dbReference type="InterPro" id="IPR024060">
    <property type="entry name" value="Ureidoglycolate_lyase_dom_sf"/>
</dbReference>
<organism evidence="6 7">
    <name type="scientific">Rhodobacter calidifons</name>
    <dbReference type="NCBI Taxonomy" id="2715277"/>
    <lineage>
        <taxon>Bacteria</taxon>
        <taxon>Pseudomonadati</taxon>
        <taxon>Pseudomonadota</taxon>
        <taxon>Alphaproteobacteria</taxon>
        <taxon>Rhodobacterales</taxon>
        <taxon>Rhodobacter group</taxon>
        <taxon>Rhodobacter</taxon>
    </lineage>
</organism>
<evidence type="ECO:0000256" key="5">
    <source>
        <dbReference type="SAM" id="MobiDB-lite"/>
    </source>
</evidence>
<dbReference type="CDD" id="cd20298">
    <property type="entry name" value="cupin_UAH"/>
    <property type="match status" value="1"/>
</dbReference>
<feature type="compositionally biased region" description="Basic and acidic residues" evidence="5">
    <location>
        <begin position="12"/>
        <end position="24"/>
    </location>
</feature>
<dbReference type="PANTHER" id="PTHR21221">
    <property type="entry name" value="UREIDOGLYCOLATE HYDROLASE"/>
    <property type="match status" value="1"/>
</dbReference>
<comment type="caution">
    <text evidence="6">The sequence shown here is derived from an EMBL/GenBank/DDBJ whole genome shotgun (WGS) entry which is preliminary data.</text>
</comment>
<reference evidence="6 7" key="1">
    <citation type="journal article" date="2022" name="Microorganisms">
        <title>Genome Sequence and Characterization of a Xanthorhodopsin-Containing, Aerobic Anoxygenic Phototrophic Rhodobacter Species, Isolated from Mesophilic Conditions at Yellowstone National Park.</title>
        <authorList>
            <person name="Kyndt J.A."/>
            <person name="Robertson S."/>
            <person name="Shoffstall I.B."/>
            <person name="Ramaley R.F."/>
            <person name="Meyer T.E."/>
        </authorList>
    </citation>
    <scope>NUCLEOTIDE SEQUENCE [LARGE SCALE GENOMIC DNA]</scope>
    <source>
        <strain evidence="6 7">M37P</strain>
    </source>
</reference>
<keyword evidence="2" id="KW-0659">Purine metabolism</keyword>
<dbReference type="Gene3D" id="2.60.120.480">
    <property type="entry name" value="Ureidoglycolate hydrolase"/>
    <property type="match status" value="1"/>
</dbReference>
<accession>A0ABX0G2U0</accession>
<keyword evidence="7" id="KW-1185">Reference proteome</keyword>
<dbReference type="Pfam" id="PF04115">
    <property type="entry name" value="Ureidogly_lyase"/>
    <property type="match status" value="1"/>
</dbReference>
<evidence type="ECO:0000313" key="6">
    <source>
        <dbReference type="EMBL" id="NHB75518.1"/>
    </source>
</evidence>
<dbReference type="PANTHER" id="PTHR21221:SF1">
    <property type="entry name" value="UREIDOGLYCOLATE LYASE"/>
    <property type="match status" value="1"/>
</dbReference>
<dbReference type="EMBL" id="JAANHS010000001">
    <property type="protein sequence ID" value="NHB75518.1"/>
    <property type="molecule type" value="Genomic_DNA"/>
</dbReference>
<name>A0ABX0G2U0_9RHOB</name>
<sequence length="181" mass="19641">MPSARIAGPGSGDEKAKPHKEPRMRPLRPAPLTAEAFAPFGDVLDATGDFRLINAGLCRRHHDRAHLDFGPDGRAGISVFNAEPRALPYSFDLIERHPDGSQAFIPMTAHPFLVIVAPDPEAVPRAFVTNGGQGINLHRGTWHGVLTPLHAPGIFAVVDRIGPGPNLEEYRYSQPWTVLAP</sequence>
<dbReference type="Proteomes" id="UP001515660">
    <property type="component" value="Unassembled WGS sequence"/>
</dbReference>
<dbReference type="InterPro" id="IPR011051">
    <property type="entry name" value="RmlC_Cupin_sf"/>
</dbReference>
<gene>
    <name evidence="6" type="ORF">G8O29_02030</name>
</gene>
<dbReference type="InterPro" id="IPR007247">
    <property type="entry name" value="Ureidogly_lyase"/>
</dbReference>
<protein>
    <submittedName>
        <fullName evidence="6">Ureidoglycolate lyase</fullName>
    </submittedName>
</protein>
<evidence type="ECO:0000256" key="4">
    <source>
        <dbReference type="ARBA" id="ARBA00047684"/>
    </source>
</evidence>
<dbReference type="GO" id="GO:0016829">
    <property type="term" value="F:lyase activity"/>
    <property type="evidence" value="ECO:0007669"/>
    <property type="project" value="UniProtKB-KW"/>
</dbReference>
<evidence type="ECO:0000256" key="2">
    <source>
        <dbReference type="ARBA" id="ARBA00022631"/>
    </source>
</evidence>
<dbReference type="InterPro" id="IPR047233">
    <property type="entry name" value="UAH_cupin"/>
</dbReference>
<keyword evidence="3 6" id="KW-0456">Lyase</keyword>
<evidence type="ECO:0000256" key="3">
    <source>
        <dbReference type="ARBA" id="ARBA00023239"/>
    </source>
</evidence>
<comment type="catalytic activity">
    <reaction evidence="4">
        <text>(S)-ureidoglycolate = urea + glyoxylate</text>
        <dbReference type="Rhea" id="RHEA:11304"/>
        <dbReference type="ChEBI" id="CHEBI:16199"/>
        <dbReference type="ChEBI" id="CHEBI:36655"/>
        <dbReference type="ChEBI" id="CHEBI:57296"/>
        <dbReference type="EC" id="4.3.2.3"/>
    </reaction>
</comment>
<evidence type="ECO:0000256" key="1">
    <source>
        <dbReference type="ARBA" id="ARBA00011738"/>
    </source>
</evidence>